<dbReference type="OrthoDB" id="5949217at2759"/>
<dbReference type="Pfam" id="PF00021">
    <property type="entry name" value="UPAR_LY6"/>
    <property type="match status" value="1"/>
</dbReference>
<dbReference type="InterPro" id="IPR016054">
    <property type="entry name" value="LY6_UPA_recep-like"/>
</dbReference>
<keyword evidence="2" id="KW-1015">Disulfide bond</keyword>
<evidence type="ECO:0000313" key="5">
    <source>
        <dbReference type="EMBL" id="PFX21898.1"/>
    </source>
</evidence>
<evidence type="ECO:0000256" key="1">
    <source>
        <dbReference type="ARBA" id="ARBA00022729"/>
    </source>
</evidence>
<protein>
    <recommendedName>
        <fullName evidence="4">UPAR/Ly6 domain-containing protein</fullName>
    </recommendedName>
</protein>
<dbReference type="AlphaFoldDB" id="A0A2B4S002"/>
<gene>
    <name evidence="5" type="ORF">AWC38_SpisGene13615</name>
</gene>
<comment type="caution">
    <text evidence="5">The sequence shown here is derived from an EMBL/GenBank/DDBJ whole genome shotgun (WGS) entry which is preliminary data.</text>
</comment>
<dbReference type="PANTHER" id="PTHR10036">
    <property type="entry name" value="CD59 GLYCOPROTEIN"/>
    <property type="match status" value="1"/>
</dbReference>
<keyword evidence="1 3" id="KW-0732">Signal</keyword>
<dbReference type="PANTHER" id="PTHR10036:SF3">
    <property type="entry name" value="PROTEIN SLEEPLESS-RELATED"/>
    <property type="match status" value="1"/>
</dbReference>
<keyword evidence="6" id="KW-1185">Reference proteome</keyword>
<dbReference type="SUPFAM" id="SSF57302">
    <property type="entry name" value="Snake toxin-like"/>
    <property type="match status" value="1"/>
</dbReference>
<feature type="chain" id="PRO_5012337826" description="UPAR/Ly6 domain-containing protein" evidence="3">
    <location>
        <begin position="23"/>
        <end position="128"/>
    </location>
</feature>
<feature type="domain" description="UPAR/Ly6" evidence="4">
    <location>
        <begin position="22"/>
        <end position="104"/>
    </location>
</feature>
<feature type="signal peptide" evidence="3">
    <location>
        <begin position="1"/>
        <end position="22"/>
    </location>
</feature>
<reference evidence="6" key="1">
    <citation type="journal article" date="2017" name="bioRxiv">
        <title>Comparative analysis of the genomes of Stylophora pistillata and Acropora digitifera provides evidence for extensive differences between species of corals.</title>
        <authorList>
            <person name="Voolstra C.R."/>
            <person name="Li Y."/>
            <person name="Liew Y.J."/>
            <person name="Baumgarten S."/>
            <person name="Zoccola D."/>
            <person name="Flot J.-F."/>
            <person name="Tambutte S."/>
            <person name="Allemand D."/>
            <person name="Aranda M."/>
        </authorList>
    </citation>
    <scope>NUCLEOTIDE SEQUENCE [LARGE SCALE GENOMIC DNA]</scope>
</reference>
<organism evidence="5 6">
    <name type="scientific">Stylophora pistillata</name>
    <name type="common">Smooth cauliflower coral</name>
    <dbReference type="NCBI Taxonomy" id="50429"/>
    <lineage>
        <taxon>Eukaryota</taxon>
        <taxon>Metazoa</taxon>
        <taxon>Cnidaria</taxon>
        <taxon>Anthozoa</taxon>
        <taxon>Hexacorallia</taxon>
        <taxon>Scleractinia</taxon>
        <taxon>Astrocoeniina</taxon>
        <taxon>Pocilloporidae</taxon>
        <taxon>Stylophora</taxon>
    </lineage>
</organism>
<evidence type="ECO:0000256" key="2">
    <source>
        <dbReference type="ARBA" id="ARBA00023157"/>
    </source>
</evidence>
<dbReference type="Proteomes" id="UP000225706">
    <property type="component" value="Unassembled WGS sequence"/>
</dbReference>
<evidence type="ECO:0000313" key="6">
    <source>
        <dbReference type="Proteomes" id="UP000225706"/>
    </source>
</evidence>
<dbReference type="EMBL" id="LSMT01000259">
    <property type="protein sequence ID" value="PFX21898.1"/>
    <property type="molecule type" value="Genomic_DNA"/>
</dbReference>
<proteinExistence type="predicted"/>
<accession>A0A2B4S002</accession>
<name>A0A2B4S002_STYPI</name>
<sequence>MKYISFFIAAVFLSVFVSIAMSLNCYTCASTSSWDDCEHRNTTCPKLSNRCIKVYLEHSDTELYKKYCGIEAHCDEKANPTCIAEVTGASECIIDCCEGNLCNEGSHLHVSGMTMIVCAAEVLLFQDR</sequence>
<dbReference type="Gene3D" id="2.10.60.10">
    <property type="entry name" value="CD59"/>
    <property type="match status" value="1"/>
</dbReference>
<evidence type="ECO:0000256" key="3">
    <source>
        <dbReference type="SAM" id="SignalP"/>
    </source>
</evidence>
<dbReference type="InterPro" id="IPR045860">
    <property type="entry name" value="Snake_toxin-like_sf"/>
</dbReference>
<evidence type="ECO:0000259" key="4">
    <source>
        <dbReference type="Pfam" id="PF00021"/>
    </source>
</evidence>